<evidence type="ECO:0000313" key="5">
    <source>
        <dbReference type="Proteomes" id="UP000694413"/>
    </source>
</evidence>
<keyword evidence="5" id="KW-1185">Reference proteome</keyword>
<proteinExistence type="predicted"/>
<organism evidence="4 5">
    <name type="scientific">Zonotrichia albicollis</name>
    <name type="common">White-throated sparrow</name>
    <name type="synonym">Fringilla albicollis</name>
    <dbReference type="NCBI Taxonomy" id="44394"/>
    <lineage>
        <taxon>Eukaryota</taxon>
        <taxon>Metazoa</taxon>
        <taxon>Chordata</taxon>
        <taxon>Craniata</taxon>
        <taxon>Vertebrata</taxon>
        <taxon>Euteleostomi</taxon>
        <taxon>Archelosauria</taxon>
        <taxon>Archosauria</taxon>
        <taxon>Dinosauria</taxon>
        <taxon>Saurischia</taxon>
        <taxon>Theropoda</taxon>
        <taxon>Coelurosauria</taxon>
        <taxon>Aves</taxon>
        <taxon>Neognathae</taxon>
        <taxon>Neoaves</taxon>
        <taxon>Telluraves</taxon>
        <taxon>Australaves</taxon>
        <taxon>Passeriformes</taxon>
        <taxon>Passerellidae</taxon>
        <taxon>Zonotrichia</taxon>
    </lineage>
</organism>
<dbReference type="InterPro" id="IPR011333">
    <property type="entry name" value="SKP1/BTB/POZ_sf"/>
</dbReference>
<reference evidence="4" key="1">
    <citation type="submission" date="2025-08" db="UniProtKB">
        <authorList>
            <consortium name="Ensembl"/>
        </authorList>
    </citation>
    <scope>IDENTIFICATION</scope>
</reference>
<protein>
    <recommendedName>
        <fullName evidence="3">BTB domain-containing protein</fullName>
    </recommendedName>
</protein>
<name>A0A8D2QAC8_ZONAL</name>
<reference evidence="4" key="2">
    <citation type="submission" date="2025-09" db="UniProtKB">
        <authorList>
            <consortium name="Ensembl"/>
        </authorList>
    </citation>
    <scope>IDENTIFICATION</scope>
</reference>
<dbReference type="PANTHER" id="PTHR24412:SF490">
    <property type="entry name" value="BTB DOMAIN-CONTAINING PROTEIN"/>
    <property type="match status" value="1"/>
</dbReference>
<keyword evidence="1" id="KW-0880">Kelch repeat</keyword>
<evidence type="ECO:0000256" key="1">
    <source>
        <dbReference type="ARBA" id="ARBA00022441"/>
    </source>
</evidence>
<feature type="domain" description="BTB" evidence="3">
    <location>
        <begin position="26"/>
        <end position="93"/>
    </location>
</feature>
<sequence length="336" mass="38586">MDWCSLPYMEPAQEPQELGPQTEMIADTILEVGERLFQVSRRVLSVHSRYFEAMFFGGARESSEQHIVIKGIDAVPFQALLEFTRTAQVLIGQENVTSLLETADFFQFDRVKLLCEKFLERELHVSNCLGLMTYSQQFAFTELYVSAMNVALTHWGDVICQEEFKALPKEMLVQLLKSDDLFISREDVVFDSIMIWIMEDPATREEEFLDLVGEVRVAFLSLSFLDILVKRSKRAGETDIFSRLIKKLDSCPPPSWQNPKLCPYAGRSYDTLYVLGGKHDKEQQELFLFQPKTGTWQACSPLQRKNLTQYAVAAVGNLQTRETELMQTEVETESQM</sequence>
<dbReference type="InterPro" id="IPR000210">
    <property type="entry name" value="BTB/POZ_dom"/>
</dbReference>
<dbReference type="Proteomes" id="UP000694413">
    <property type="component" value="Unassembled WGS sequence"/>
</dbReference>
<dbReference type="SMART" id="SM00225">
    <property type="entry name" value="BTB"/>
    <property type="match status" value="1"/>
</dbReference>
<dbReference type="Gene3D" id="3.30.710.10">
    <property type="entry name" value="Potassium Channel Kv1.1, Chain A"/>
    <property type="match status" value="1"/>
</dbReference>
<dbReference type="SMART" id="SM00875">
    <property type="entry name" value="BACK"/>
    <property type="match status" value="1"/>
</dbReference>
<evidence type="ECO:0000256" key="2">
    <source>
        <dbReference type="ARBA" id="ARBA00022737"/>
    </source>
</evidence>
<dbReference type="PANTHER" id="PTHR24412">
    <property type="entry name" value="KELCH PROTEIN"/>
    <property type="match status" value="1"/>
</dbReference>
<dbReference type="Gene3D" id="1.25.40.420">
    <property type="match status" value="1"/>
</dbReference>
<dbReference type="Pfam" id="PF00651">
    <property type="entry name" value="BTB"/>
    <property type="match status" value="1"/>
</dbReference>
<dbReference type="AlphaFoldDB" id="A0A8D2QAC8"/>
<dbReference type="PROSITE" id="PS50097">
    <property type="entry name" value="BTB"/>
    <property type="match status" value="1"/>
</dbReference>
<dbReference type="InterPro" id="IPR011705">
    <property type="entry name" value="BACK"/>
</dbReference>
<evidence type="ECO:0000259" key="3">
    <source>
        <dbReference type="PROSITE" id="PS50097"/>
    </source>
</evidence>
<dbReference type="Pfam" id="PF07707">
    <property type="entry name" value="BACK"/>
    <property type="match status" value="1"/>
</dbReference>
<keyword evidence="2" id="KW-0677">Repeat</keyword>
<evidence type="ECO:0000313" key="4">
    <source>
        <dbReference type="Ensembl" id="ENSZALP00000001314.1"/>
    </source>
</evidence>
<dbReference type="Ensembl" id="ENSZALT00000002384.1">
    <property type="protein sequence ID" value="ENSZALP00000001314.1"/>
    <property type="gene ID" value="ENSZALG00000001553.1"/>
</dbReference>
<accession>A0A8D2QAC8</accession>
<dbReference type="SUPFAM" id="SSF54695">
    <property type="entry name" value="POZ domain"/>
    <property type="match status" value="1"/>
</dbReference>